<evidence type="ECO:0000313" key="3">
    <source>
        <dbReference type="Proteomes" id="UP001497453"/>
    </source>
</evidence>
<accession>A0ABP1E9W8</accession>
<protein>
    <recommendedName>
        <fullName evidence="1">Amine oxidase domain-containing protein</fullName>
    </recommendedName>
</protein>
<dbReference type="InterPro" id="IPR036188">
    <property type="entry name" value="FAD/NAD-bd_sf"/>
</dbReference>
<dbReference type="SUPFAM" id="SSF54373">
    <property type="entry name" value="FAD-linked reductases, C-terminal domain"/>
    <property type="match status" value="1"/>
</dbReference>
<evidence type="ECO:0000313" key="2">
    <source>
        <dbReference type="EMBL" id="CAL1716007.1"/>
    </source>
</evidence>
<sequence length="568" mass="63083">MSEPTGPSIRTRYASRILRDFVTHKYNQIHGNVPETFPPSAHPTTTSLDLPYWKIPDFGQELWGGKVCIIGAGVAGLYLAMQLEKAGIMFDVVEASDRIGGRVNTYTFTEGGGIPHNYYDIGAMRFPKIAIMNPVFNLFSELGLDVQPYYLSHPSAPNLFDNAAVSSSDIDGIMKPLDDAIRPFITALQQDWDQGFKVLMQADGYTTRQWLTHQEGMTFEQITRLETYSTATGLFDQAFAETVLDSFDFNEAKEWSRVEGGTSNLTAAMERSLKTRVQLKKRVIAIAVAKNRLTVEVTVSDEALPRQYDAVFNTTTMGCLGQMDLSRLPLNEGQQMAIRALSYDKACKVAIKFSNAWWSRFGLPAGAGGSSATDLPIRVTVYPSWDDGEDDPAVAICSYTWAQDATRMGSHVPDGGGKNEILLELVLRNLARLFQNKITYHELTGLVEDYHAFSYSHDPDTLGAFALFGAGQFTNLYPAIREPAANGRFFFVGECASEHHAWIVGSIQSAREALKEFGIRFDATKLLALVKRDSKHFRAVEPEESEETVLYHLVQFAVDEKLTIGEPA</sequence>
<dbReference type="PANTHER" id="PTHR10742">
    <property type="entry name" value="FLAVIN MONOAMINE OXIDASE"/>
    <property type="match status" value="1"/>
</dbReference>
<gene>
    <name evidence="2" type="ORF">GFSPODELE1_LOCUS10536</name>
</gene>
<dbReference type="Proteomes" id="UP001497453">
    <property type="component" value="Chromosome 9"/>
</dbReference>
<organism evidence="2 3">
    <name type="scientific">Somion occarium</name>
    <dbReference type="NCBI Taxonomy" id="3059160"/>
    <lineage>
        <taxon>Eukaryota</taxon>
        <taxon>Fungi</taxon>
        <taxon>Dikarya</taxon>
        <taxon>Basidiomycota</taxon>
        <taxon>Agaricomycotina</taxon>
        <taxon>Agaricomycetes</taxon>
        <taxon>Polyporales</taxon>
        <taxon>Cerrenaceae</taxon>
        <taxon>Somion</taxon>
    </lineage>
</organism>
<name>A0ABP1E9W8_9APHY</name>
<dbReference type="EMBL" id="OZ037952">
    <property type="protein sequence ID" value="CAL1716007.1"/>
    <property type="molecule type" value="Genomic_DNA"/>
</dbReference>
<dbReference type="InterPro" id="IPR050281">
    <property type="entry name" value="Flavin_monoamine_oxidase"/>
</dbReference>
<dbReference type="InterPro" id="IPR002937">
    <property type="entry name" value="Amino_oxidase"/>
</dbReference>
<proteinExistence type="predicted"/>
<dbReference type="Gene3D" id="1.10.10.1620">
    <property type="match status" value="1"/>
</dbReference>
<dbReference type="SUPFAM" id="SSF51905">
    <property type="entry name" value="FAD/NAD(P)-binding domain"/>
    <property type="match status" value="1"/>
</dbReference>
<reference evidence="3" key="1">
    <citation type="submission" date="2024-04" db="EMBL/GenBank/DDBJ databases">
        <authorList>
            <person name="Shaw F."/>
            <person name="Minotto A."/>
        </authorList>
    </citation>
    <scope>NUCLEOTIDE SEQUENCE [LARGE SCALE GENOMIC DNA]</scope>
</reference>
<evidence type="ECO:0000259" key="1">
    <source>
        <dbReference type="Pfam" id="PF01593"/>
    </source>
</evidence>
<dbReference type="Gene3D" id="3.90.660.10">
    <property type="match status" value="1"/>
</dbReference>
<dbReference type="PRINTS" id="PR00419">
    <property type="entry name" value="ADXRDTASE"/>
</dbReference>
<feature type="domain" description="Amine oxidase" evidence="1">
    <location>
        <begin position="74"/>
        <end position="513"/>
    </location>
</feature>
<dbReference type="PANTHER" id="PTHR10742:SF342">
    <property type="entry name" value="AMINE OXIDASE"/>
    <property type="match status" value="1"/>
</dbReference>
<dbReference type="Gene3D" id="3.50.50.60">
    <property type="entry name" value="FAD/NAD(P)-binding domain"/>
    <property type="match status" value="1"/>
</dbReference>
<dbReference type="Pfam" id="PF01593">
    <property type="entry name" value="Amino_oxidase"/>
    <property type="match status" value="1"/>
</dbReference>
<keyword evidence="3" id="KW-1185">Reference proteome</keyword>